<dbReference type="RefSeq" id="XP_018702450.1">
    <property type="nucleotide sequence ID" value="XM_018850410.1"/>
</dbReference>
<evidence type="ECO:0000256" key="1">
    <source>
        <dbReference type="SAM" id="MobiDB-lite"/>
    </source>
</evidence>
<protein>
    <recommendedName>
        <fullName evidence="2">DUF7832 domain-containing protein</fullName>
    </recommendedName>
</protein>
<evidence type="ECO:0000259" key="2">
    <source>
        <dbReference type="Pfam" id="PF25191"/>
    </source>
</evidence>
<evidence type="ECO:0000313" key="3">
    <source>
        <dbReference type="EMBL" id="OAA58267.1"/>
    </source>
</evidence>
<dbReference type="AlphaFoldDB" id="A0A167R4N6"/>
<evidence type="ECO:0000313" key="4">
    <source>
        <dbReference type="Proteomes" id="UP000076744"/>
    </source>
</evidence>
<dbReference type="Pfam" id="PF25191">
    <property type="entry name" value="DUF7832"/>
    <property type="match status" value="1"/>
</dbReference>
<feature type="domain" description="DUF7832" evidence="2">
    <location>
        <begin position="3"/>
        <end position="122"/>
    </location>
</feature>
<reference evidence="3 4" key="1">
    <citation type="journal article" date="2016" name="Genome Biol. Evol.">
        <title>Divergent and convergent evolution of fungal pathogenicity.</title>
        <authorList>
            <person name="Shang Y."/>
            <person name="Xiao G."/>
            <person name="Zheng P."/>
            <person name="Cen K."/>
            <person name="Zhan S."/>
            <person name="Wang C."/>
        </authorList>
    </citation>
    <scope>NUCLEOTIDE SEQUENCE [LARGE SCALE GENOMIC DNA]</scope>
    <source>
        <strain evidence="3 4">ARSEF 2679</strain>
    </source>
</reference>
<dbReference type="OrthoDB" id="4870746at2759"/>
<sequence>MYIDRAEWHRPRVPQGLDPAAANTHIGMFFTWLLKRNLLSYEHIDTHLPFLDGVRFKYETGAQYIVSQCRGDLETGDVYERVEDFMLEYYRSNETLSNIGERTYIGDYTRVLGFGLPTMYHVEDTWENFDRIVTCIDIAWFLWRERQYSADNWMGWWAYNNGLPDGSLPDEELPDEELPEEELLSEELI</sequence>
<comment type="caution">
    <text evidence="3">The sequence shown here is derived from an EMBL/GenBank/DDBJ whole genome shotgun (WGS) entry which is preliminary data.</text>
</comment>
<gene>
    <name evidence="3" type="ORF">ISF_06806</name>
</gene>
<dbReference type="Proteomes" id="UP000076744">
    <property type="component" value="Unassembled WGS sequence"/>
</dbReference>
<dbReference type="InterPro" id="IPR057154">
    <property type="entry name" value="DUF7832"/>
</dbReference>
<dbReference type="EMBL" id="AZHB01000018">
    <property type="protein sequence ID" value="OAA58267.1"/>
    <property type="molecule type" value="Genomic_DNA"/>
</dbReference>
<keyword evidence="4" id="KW-1185">Reference proteome</keyword>
<feature type="region of interest" description="Disordered" evidence="1">
    <location>
        <begin position="168"/>
        <end position="189"/>
    </location>
</feature>
<name>A0A167R4N6_CORFA</name>
<dbReference type="GeneID" id="30023098"/>
<accession>A0A167R4N6</accession>
<organism evidence="3 4">
    <name type="scientific">Cordyceps fumosorosea (strain ARSEF 2679)</name>
    <name type="common">Isaria fumosorosea</name>
    <dbReference type="NCBI Taxonomy" id="1081104"/>
    <lineage>
        <taxon>Eukaryota</taxon>
        <taxon>Fungi</taxon>
        <taxon>Dikarya</taxon>
        <taxon>Ascomycota</taxon>
        <taxon>Pezizomycotina</taxon>
        <taxon>Sordariomycetes</taxon>
        <taxon>Hypocreomycetidae</taxon>
        <taxon>Hypocreales</taxon>
        <taxon>Cordycipitaceae</taxon>
        <taxon>Cordyceps</taxon>
    </lineage>
</organism>
<proteinExistence type="predicted"/>